<sequence length="72" mass="8141">ASPKRRKSGTGHVVADCEYCSKTINGKQYCIEENCVAQDIPHKHDEKGLIIYRNDLHVKKIPSKHKHDEEGG</sequence>
<reference evidence="1" key="1">
    <citation type="journal article" date="2014" name="Front. Microbiol.">
        <title>High frequency of phylogenetically diverse reductive dehalogenase-homologous genes in deep subseafloor sedimentary metagenomes.</title>
        <authorList>
            <person name="Kawai M."/>
            <person name="Futagami T."/>
            <person name="Toyoda A."/>
            <person name="Takaki Y."/>
            <person name="Nishi S."/>
            <person name="Hori S."/>
            <person name="Arai W."/>
            <person name="Tsubouchi T."/>
            <person name="Morono Y."/>
            <person name="Uchiyama I."/>
            <person name="Ito T."/>
            <person name="Fujiyama A."/>
            <person name="Inagaki F."/>
            <person name="Takami H."/>
        </authorList>
    </citation>
    <scope>NUCLEOTIDE SEQUENCE</scope>
    <source>
        <strain evidence="1">Expedition CK06-06</strain>
    </source>
</reference>
<comment type="caution">
    <text evidence="1">The sequence shown here is derived from an EMBL/GenBank/DDBJ whole genome shotgun (WGS) entry which is preliminary data.</text>
</comment>
<name>X1FT99_9ZZZZ</name>
<gene>
    <name evidence="1" type="ORF">S03H2_23759</name>
</gene>
<feature type="non-terminal residue" evidence="1">
    <location>
        <position position="1"/>
    </location>
</feature>
<proteinExistence type="predicted"/>
<dbReference type="EMBL" id="BARU01013037">
    <property type="protein sequence ID" value="GAH32569.1"/>
    <property type="molecule type" value="Genomic_DNA"/>
</dbReference>
<protein>
    <submittedName>
        <fullName evidence="1">Uncharacterized protein</fullName>
    </submittedName>
</protein>
<evidence type="ECO:0000313" key="1">
    <source>
        <dbReference type="EMBL" id="GAH32569.1"/>
    </source>
</evidence>
<dbReference type="AlphaFoldDB" id="X1FT99"/>
<accession>X1FT99</accession>
<organism evidence="1">
    <name type="scientific">marine sediment metagenome</name>
    <dbReference type="NCBI Taxonomy" id="412755"/>
    <lineage>
        <taxon>unclassified sequences</taxon>
        <taxon>metagenomes</taxon>
        <taxon>ecological metagenomes</taxon>
    </lineage>
</organism>